<evidence type="ECO:0000313" key="5">
    <source>
        <dbReference type="Proteomes" id="UP000075243"/>
    </source>
</evidence>
<dbReference type="Pfam" id="PF00665">
    <property type="entry name" value="rve"/>
    <property type="match status" value="1"/>
</dbReference>
<dbReference type="InterPro" id="IPR043502">
    <property type="entry name" value="DNA/RNA_pol_sf"/>
</dbReference>
<feature type="region of interest" description="Disordered" evidence="2">
    <location>
        <begin position="226"/>
        <end position="268"/>
    </location>
</feature>
<feature type="domain" description="Integrase catalytic" evidence="3">
    <location>
        <begin position="534"/>
        <end position="698"/>
    </location>
</feature>
<keyword evidence="5" id="KW-1185">Reference proteome</keyword>
<feature type="non-terminal residue" evidence="4">
    <location>
        <position position="1"/>
    </location>
</feature>
<feature type="region of interest" description="Disordered" evidence="2">
    <location>
        <begin position="817"/>
        <end position="861"/>
    </location>
</feature>
<dbReference type="Pfam" id="PF22936">
    <property type="entry name" value="Pol_BBD"/>
    <property type="match status" value="1"/>
</dbReference>
<dbReference type="InterPro" id="IPR012337">
    <property type="entry name" value="RNaseH-like_sf"/>
</dbReference>
<keyword evidence="1" id="KW-0645">Protease</keyword>
<dbReference type="PROSITE" id="PS50994">
    <property type="entry name" value="INTEGRASE"/>
    <property type="match status" value="1"/>
</dbReference>
<feature type="compositionally biased region" description="Basic residues" evidence="2">
    <location>
        <begin position="250"/>
        <end position="261"/>
    </location>
</feature>
<sequence length="1403" mass="158582">TSMASATTKQFIPQAFSNPISSKLSEDNFLTWRQQAESTIRGYRLKKHILGAMHVPAQHKTDEDKAKGVLSPEYEDYDQQDNLLKSWLLESMEPQFKVRMVGYEWCHQIWNNLEIYFASQTKARVKQLKIQLRGIKKTTAINQYLLEIKKIVNNLAAIGSPLNTAEHIDAIFDGLSEEYDPFITSVLTRTEEYSVEQIESLLMAQEERLEKHKASESVPLQANLAQGSFNSRKQFTNQGRGSNNNGTHGRGPHRGRGRGRSAQHFGRGNKQPCQVCGKIGHIAFHCWHRYDQQYTEPNLNHNTNVYNPGNQQQMQAMIAGSQNMVYDDQWYPDSGATNHLTSDLNNLGSKTDYTGQDKIHMGNGQAIGINHTGTSFFHTPMSSKIFTLKELLHVPHITKNLLSVSKFCKDNNVYVEFHTNYCLVKSQDSKETLLRGNLKNGLYVFDEVQILKPDVYEHTVDSVPTNRTTLYVQRTRKSYDVWHNRLAHASRKIVQAVMKTCNVPMPINHQDSIVCKSCCIGKSHTLPFSDSYTVYNSPLELVYSDVWGPSHYASREGFRYYVHFTDAFSKYTWIYFMHNKSETAHHFIHFKSMVENQFGHKIKMFQSDGGKEFTCLTKLFNENGITHRLSCPHSHQQNGTAERKHRHITEVGLTLLSSSGLPHIFWSDAFSTAIHVINRLPTPILGHKSPYEVLFNKIPDYLLLRPFGCACYPHLRPFNSHKMDFRSSQCVFIGYSMQHKGYKCFTTNGKIIISRNVVFDEDTFPGPSYFNTNNVAGLSSSHSPQPVPSIHVLPSQSLAPNSATTVPLVSSIDESLQDSQLTSTTDTSQDNLITSSSQPNPQPIITTVPDPASPATRTTNQHPMITRAKIGVFKPKAFLATSEPISVAQALDNKHWKQAMQDEYNALLKNHTWDLVSLPPGRTAITCKWIFKNKYKQDGSILRHKARLVARGFSQQQGLDYTDTFSPVVKPVSIRIVLALAVSKGWPIHQIDVDNAFLNGDLKEDIYMLQPQGFHNGAPNTVCKLRKALYGLKQAPRAWFQKLTLILLQLGFKQARSDSSLFTFTSKVTSIYILIYVDDIIITSNSPAAIQTLISTLHRFFPLKDLGSLHYFLGIEVNSDGAGGIHLSQTKYLKDILDKLNMSNAKPVKTPMAPSLKLTNDGTAVCPDPSLYRSVIGALQYLTITRPDIAYTVNKLCQFMHHPLESHWKAVKRLLRYLQGTLQHGLHYKKSTDTGIHAYCDSDWASDHEDMRSTSGNCVYLGPNIVSWMAKKQRVVSRSSTEAEFRSLASLVTEVQYIQNLLSELHNSSTQPPLIWCDNQGAVLLSANPVLHTKTKHFELDLWFVRERVARGQIQVKHIPARFQVADLLTKAPSSSIFLALRHKLTVDKQSTLSLKGDKKDIL</sequence>
<name>A0A151U9E7_CAJCA</name>
<evidence type="ECO:0000256" key="1">
    <source>
        <dbReference type="ARBA" id="ARBA00022750"/>
    </source>
</evidence>
<proteinExistence type="predicted"/>
<dbReference type="Gene3D" id="3.30.420.10">
    <property type="entry name" value="Ribonuclease H-like superfamily/Ribonuclease H"/>
    <property type="match status" value="1"/>
</dbReference>
<protein>
    <submittedName>
        <fullName evidence="4">Retrovirus-related Pol polyprotein from transposon TNT 1-94</fullName>
    </submittedName>
</protein>
<dbReference type="SUPFAM" id="SSF53098">
    <property type="entry name" value="Ribonuclease H-like"/>
    <property type="match status" value="1"/>
</dbReference>
<dbReference type="SUPFAM" id="SSF56672">
    <property type="entry name" value="DNA/RNA polymerases"/>
    <property type="match status" value="1"/>
</dbReference>
<keyword evidence="1" id="KW-0378">Hydrolase</keyword>
<dbReference type="PANTHER" id="PTHR11439">
    <property type="entry name" value="GAG-POL-RELATED RETROTRANSPOSON"/>
    <property type="match status" value="1"/>
</dbReference>
<evidence type="ECO:0000256" key="2">
    <source>
        <dbReference type="SAM" id="MobiDB-lite"/>
    </source>
</evidence>
<gene>
    <name evidence="4" type="ORF">KK1_020152</name>
</gene>
<dbReference type="GO" id="GO:0003676">
    <property type="term" value="F:nucleic acid binding"/>
    <property type="evidence" value="ECO:0007669"/>
    <property type="project" value="InterPro"/>
</dbReference>
<reference evidence="4 5" key="1">
    <citation type="journal article" date="2012" name="Nat. Biotechnol.">
        <title>Draft genome sequence of pigeonpea (Cajanus cajan), an orphan legume crop of resource-poor farmers.</title>
        <authorList>
            <person name="Varshney R.K."/>
            <person name="Chen W."/>
            <person name="Li Y."/>
            <person name="Bharti A.K."/>
            <person name="Saxena R.K."/>
            <person name="Schlueter J.A."/>
            <person name="Donoghue M.T."/>
            <person name="Azam S."/>
            <person name="Fan G."/>
            <person name="Whaley A.M."/>
            <person name="Farmer A.D."/>
            <person name="Sheridan J."/>
            <person name="Iwata A."/>
            <person name="Tuteja R."/>
            <person name="Penmetsa R.V."/>
            <person name="Wu W."/>
            <person name="Upadhyaya H.D."/>
            <person name="Yang S.P."/>
            <person name="Shah T."/>
            <person name="Saxena K.B."/>
            <person name="Michael T."/>
            <person name="McCombie W.R."/>
            <person name="Yang B."/>
            <person name="Zhang G."/>
            <person name="Yang H."/>
            <person name="Wang J."/>
            <person name="Spillane C."/>
            <person name="Cook D.R."/>
            <person name="May G.D."/>
            <person name="Xu X."/>
            <person name="Jackson S.A."/>
        </authorList>
    </citation>
    <scope>NUCLEOTIDE SEQUENCE [LARGE SCALE GENOMIC DNA]</scope>
    <source>
        <strain evidence="5">cv. Asha</strain>
    </source>
</reference>
<dbReference type="GO" id="GO:0004190">
    <property type="term" value="F:aspartic-type endopeptidase activity"/>
    <property type="evidence" value="ECO:0007669"/>
    <property type="project" value="UniProtKB-KW"/>
</dbReference>
<feature type="compositionally biased region" description="Low complexity" evidence="2">
    <location>
        <begin position="817"/>
        <end position="830"/>
    </location>
</feature>
<dbReference type="OMA" id="ATELTWI"/>
<keyword evidence="1" id="KW-0064">Aspartyl protease</keyword>
<dbReference type="Proteomes" id="UP000075243">
    <property type="component" value="Chromosome 1"/>
</dbReference>
<dbReference type="CDD" id="cd09272">
    <property type="entry name" value="RNase_HI_RT_Ty1"/>
    <property type="match status" value="1"/>
</dbReference>
<dbReference type="PANTHER" id="PTHR11439:SF455">
    <property type="entry name" value="RLK (RECEPTOR-LIKE PROTEIN KINASE) 8, PUTATIVE-RELATED"/>
    <property type="match status" value="1"/>
</dbReference>
<dbReference type="Pfam" id="PF14223">
    <property type="entry name" value="Retrotran_gag_2"/>
    <property type="match status" value="1"/>
</dbReference>
<organism evidence="4 5">
    <name type="scientific">Cajanus cajan</name>
    <name type="common">Pigeon pea</name>
    <name type="synonym">Cajanus indicus</name>
    <dbReference type="NCBI Taxonomy" id="3821"/>
    <lineage>
        <taxon>Eukaryota</taxon>
        <taxon>Viridiplantae</taxon>
        <taxon>Streptophyta</taxon>
        <taxon>Embryophyta</taxon>
        <taxon>Tracheophyta</taxon>
        <taxon>Spermatophyta</taxon>
        <taxon>Magnoliopsida</taxon>
        <taxon>eudicotyledons</taxon>
        <taxon>Gunneridae</taxon>
        <taxon>Pentapetalae</taxon>
        <taxon>rosids</taxon>
        <taxon>fabids</taxon>
        <taxon>Fabales</taxon>
        <taxon>Fabaceae</taxon>
        <taxon>Papilionoideae</taxon>
        <taxon>50 kb inversion clade</taxon>
        <taxon>NPAAA clade</taxon>
        <taxon>indigoferoid/millettioid clade</taxon>
        <taxon>Phaseoleae</taxon>
        <taxon>Cajanus</taxon>
    </lineage>
</organism>
<dbReference type="GO" id="GO:0015074">
    <property type="term" value="P:DNA integration"/>
    <property type="evidence" value="ECO:0007669"/>
    <property type="project" value="InterPro"/>
</dbReference>
<dbReference type="Pfam" id="PF13976">
    <property type="entry name" value="gag_pre-integrs"/>
    <property type="match status" value="1"/>
</dbReference>
<feature type="compositionally biased region" description="Polar residues" evidence="2">
    <location>
        <begin position="226"/>
        <end position="247"/>
    </location>
</feature>
<dbReference type="InterPro" id="IPR054722">
    <property type="entry name" value="PolX-like_BBD"/>
</dbReference>
<evidence type="ECO:0000259" key="3">
    <source>
        <dbReference type="PROSITE" id="PS50994"/>
    </source>
</evidence>
<dbReference type="InterPro" id="IPR013103">
    <property type="entry name" value="RVT_2"/>
</dbReference>
<evidence type="ECO:0000313" key="4">
    <source>
        <dbReference type="EMBL" id="KYP75940.1"/>
    </source>
</evidence>
<dbReference type="Pfam" id="PF25597">
    <property type="entry name" value="SH3_retrovirus"/>
    <property type="match status" value="1"/>
</dbReference>
<accession>A0A151U9E7</accession>
<dbReference type="EMBL" id="CM003603">
    <property type="protein sequence ID" value="KYP75940.1"/>
    <property type="molecule type" value="Genomic_DNA"/>
</dbReference>
<feature type="compositionally biased region" description="Polar residues" evidence="2">
    <location>
        <begin position="831"/>
        <end position="845"/>
    </location>
</feature>
<dbReference type="Pfam" id="PF07727">
    <property type="entry name" value="RVT_2"/>
    <property type="match status" value="1"/>
</dbReference>
<dbReference type="InterPro" id="IPR001584">
    <property type="entry name" value="Integrase_cat-core"/>
</dbReference>
<dbReference type="Gramene" id="C.cajan_19579.t">
    <property type="protein sequence ID" value="C.cajan_19579.t.cds1"/>
    <property type="gene ID" value="C.cajan_19579"/>
</dbReference>
<dbReference type="InterPro" id="IPR057670">
    <property type="entry name" value="SH3_retrovirus"/>
</dbReference>
<dbReference type="InterPro" id="IPR036397">
    <property type="entry name" value="RNaseH_sf"/>
</dbReference>
<dbReference type="InterPro" id="IPR025724">
    <property type="entry name" value="GAG-pre-integrase_dom"/>
</dbReference>